<evidence type="ECO:0000313" key="2">
    <source>
        <dbReference type="EMBL" id="MDL2397777.1"/>
    </source>
</evidence>
<reference evidence="2" key="1">
    <citation type="submission" date="2023-06" db="EMBL/GenBank/DDBJ databases">
        <title>Phylogenetic Diversity of Rhizobium strains.</title>
        <authorList>
            <person name="Moura F.T."/>
            <person name="Helene L.C.F."/>
            <person name="Hungria M."/>
        </authorList>
    </citation>
    <scope>NUCLEOTIDE SEQUENCE</scope>
    <source>
        <strain evidence="2">CCGE526</strain>
    </source>
</reference>
<proteinExistence type="predicted"/>
<evidence type="ECO:0000259" key="1">
    <source>
        <dbReference type="Pfam" id="PF12697"/>
    </source>
</evidence>
<dbReference type="Gene3D" id="3.40.50.1820">
    <property type="entry name" value="alpha/beta hydrolase"/>
    <property type="match status" value="1"/>
</dbReference>
<dbReference type="EMBL" id="JARFYM010000001">
    <property type="protein sequence ID" value="MDL2397777.1"/>
    <property type="molecule type" value="Genomic_DNA"/>
</dbReference>
<gene>
    <name evidence="2" type="ORF">PY649_02635</name>
</gene>
<comment type="caution">
    <text evidence="2">The sequence shown here is derived from an EMBL/GenBank/DDBJ whole genome shotgun (WGS) entry which is preliminary data.</text>
</comment>
<dbReference type="Pfam" id="PF12697">
    <property type="entry name" value="Abhydrolase_6"/>
    <property type="match status" value="1"/>
</dbReference>
<accession>A0ABT7JN56</accession>
<dbReference type="InterPro" id="IPR000073">
    <property type="entry name" value="AB_hydrolase_1"/>
</dbReference>
<organism evidence="2 3">
    <name type="scientific">Rhizobium mayense</name>
    <dbReference type="NCBI Taxonomy" id="1312184"/>
    <lineage>
        <taxon>Bacteria</taxon>
        <taxon>Pseudomonadati</taxon>
        <taxon>Pseudomonadota</taxon>
        <taxon>Alphaproteobacteria</taxon>
        <taxon>Hyphomicrobiales</taxon>
        <taxon>Rhizobiaceae</taxon>
        <taxon>Rhizobium/Agrobacterium group</taxon>
        <taxon>Rhizobium</taxon>
    </lineage>
</organism>
<keyword evidence="3" id="KW-1185">Reference proteome</keyword>
<sequence>MPSFALKVTRLGLSSLSRISPRLTGKAAFKLFCLTPSRGPSGAKAEAAFAAGRARLSSAEEIMLSFQGGQAMTYRFNGGAKGRRKRFLVVHGWGSSSEYMSELAAFLASTGAEVISLDLPGHGRSPGRFLNVRLAVLAIAAAKERFGAFDATIGHSFGGASIAIAAAGFLPGIEPVLPDSLVLIGAPSAMAWLFTDFGRLMELDPATQAALEAEVSRITGRRLQEYDASRGIRDLGRPVLVIHAEDDKEVSSNHARAYAAAGDHVRLFWANGFGHRRIVSAAPVLEAIGEFLAEAPASAGRENALETNGESVISFRRTSVRRVS</sequence>
<dbReference type="InterPro" id="IPR029058">
    <property type="entry name" value="AB_hydrolase_fold"/>
</dbReference>
<dbReference type="RefSeq" id="WP_285866545.1">
    <property type="nucleotide sequence ID" value="NZ_JARFYM010000001.1"/>
</dbReference>
<keyword evidence="2" id="KW-0378">Hydrolase</keyword>
<dbReference type="GO" id="GO:0016787">
    <property type="term" value="F:hydrolase activity"/>
    <property type="evidence" value="ECO:0007669"/>
    <property type="project" value="UniProtKB-KW"/>
</dbReference>
<protein>
    <submittedName>
        <fullName evidence="2">Alpha/beta hydrolase</fullName>
    </submittedName>
</protein>
<dbReference type="PANTHER" id="PTHR43689:SF8">
    <property type="entry name" value="ALPHA_BETA-HYDROLASES SUPERFAMILY PROTEIN"/>
    <property type="match status" value="1"/>
</dbReference>
<evidence type="ECO:0000313" key="3">
    <source>
        <dbReference type="Proteomes" id="UP001172645"/>
    </source>
</evidence>
<feature type="domain" description="AB hydrolase-1" evidence="1">
    <location>
        <begin position="88"/>
        <end position="269"/>
    </location>
</feature>
<dbReference type="Proteomes" id="UP001172645">
    <property type="component" value="Unassembled WGS sequence"/>
</dbReference>
<dbReference type="PANTHER" id="PTHR43689">
    <property type="entry name" value="HYDROLASE"/>
    <property type="match status" value="1"/>
</dbReference>
<dbReference type="SUPFAM" id="SSF53474">
    <property type="entry name" value="alpha/beta-Hydrolases"/>
    <property type="match status" value="1"/>
</dbReference>
<name>A0ABT7JN56_9HYPH</name>